<dbReference type="RefSeq" id="WP_123389533.1">
    <property type="nucleotide sequence ID" value="NZ_RKHO01000001.1"/>
</dbReference>
<evidence type="ECO:0000313" key="4">
    <source>
        <dbReference type="Proteomes" id="UP000281738"/>
    </source>
</evidence>
<dbReference type="InterPro" id="IPR011042">
    <property type="entry name" value="6-blade_b-propeller_TolB-like"/>
</dbReference>
<dbReference type="Proteomes" id="UP000281738">
    <property type="component" value="Unassembled WGS sequence"/>
</dbReference>
<evidence type="ECO:0000313" key="3">
    <source>
        <dbReference type="EMBL" id="ROR90374.1"/>
    </source>
</evidence>
<keyword evidence="4" id="KW-1185">Reference proteome</keyword>
<accession>A0A3N2CT07</accession>
<feature type="signal peptide" evidence="1">
    <location>
        <begin position="1"/>
        <end position="32"/>
    </location>
</feature>
<keyword evidence="1" id="KW-0732">Signal</keyword>
<name>A0A3N2CT07_9ACTN</name>
<comment type="caution">
    <text evidence="3">The sequence shown here is derived from an EMBL/GenBank/DDBJ whole genome shotgun (WGS) entry which is preliminary data.</text>
</comment>
<evidence type="ECO:0000256" key="1">
    <source>
        <dbReference type="SAM" id="SignalP"/>
    </source>
</evidence>
<dbReference type="PANTHER" id="PTHR19328:SF13">
    <property type="entry name" value="HIPL1 PROTEIN"/>
    <property type="match status" value="1"/>
</dbReference>
<organism evidence="3 4">
    <name type="scientific">Nocardioides aurantiacus</name>
    <dbReference type="NCBI Taxonomy" id="86796"/>
    <lineage>
        <taxon>Bacteria</taxon>
        <taxon>Bacillati</taxon>
        <taxon>Actinomycetota</taxon>
        <taxon>Actinomycetes</taxon>
        <taxon>Propionibacteriales</taxon>
        <taxon>Nocardioidaceae</taxon>
        <taxon>Nocardioides</taxon>
    </lineage>
</organism>
<dbReference type="Pfam" id="PF07995">
    <property type="entry name" value="GSDH"/>
    <property type="match status" value="1"/>
</dbReference>
<feature type="domain" description="Glucose/Sorbosone dehydrogenase" evidence="2">
    <location>
        <begin position="47"/>
        <end position="370"/>
    </location>
</feature>
<sequence length="381" mass="40391">MRRPLLVALLVAAALTASLLPPRLGATAPATAAAPTLTVTTVASGLALPWDAHPLPDGPVLVTERATKRLLLVEGGRARPVSYASSTVWAAGETGLMGLEVDPAFSSNRRFYTCQGGFRSGGGHDVRVMAWTLSADGLAATSSGALLTGIPATSGRHGGCRLLVTRGGTLLVGTGDAAIGKNPRDRTSLGGKVLRLDRLTGKPWRDNPFITSSSRTARYVYSYGHRNVQGLAQRRDDSLWSVEHGTTRDDEVNRLVERGDHGWQPTPGYDESKPMTDHRLPGAQRAARWRSGSPTVATSGAAWVSGSRWGSYDGTLAVAALKGQRMIFMTFDSSGRLVRTTTPSVLRSYGRLRSVTPLPGGDLLVTTANGSNDRVLRVSPS</sequence>
<dbReference type="PANTHER" id="PTHR19328">
    <property type="entry name" value="HEDGEHOG-INTERACTING PROTEIN"/>
    <property type="match status" value="1"/>
</dbReference>
<dbReference type="InterPro" id="IPR011041">
    <property type="entry name" value="Quinoprot_gluc/sorb_DH_b-prop"/>
</dbReference>
<feature type="chain" id="PRO_5038510306" evidence="1">
    <location>
        <begin position="33"/>
        <end position="381"/>
    </location>
</feature>
<proteinExistence type="predicted"/>
<dbReference type="OrthoDB" id="9770043at2"/>
<dbReference type="InterPro" id="IPR012938">
    <property type="entry name" value="Glc/Sorbosone_DH"/>
</dbReference>
<dbReference type="AlphaFoldDB" id="A0A3N2CT07"/>
<dbReference type="SUPFAM" id="SSF50952">
    <property type="entry name" value="Soluble quinoprotein glucose dehydrogenase"/>
    <property type="match status" value="1"/>
</dbReference>
<dbReference type="EMBL" id="RKHO01000001">
    <property type="protein sequence ID" value="ROR90374.1"/>
    <property type="molecule type" value="Genomic_DNA"/>
</dbReference>
<reference evidence="3 4" key="1">
    <citation type="submission" date="2018-11" db="EMBL/GenBank/DDBJ databases">
        <title>Sequencing the genomes of 1000 actinobacteria strains.</title>
        <authorList>
            <person name="Klenk H.-P."/>
        </authorList>
    </citation>
    <scope>NUCLEOTIDE SEQUENCE [LARGE SCALE GENOMIC DNA]</scope>
    <source>
        <strain evidence="3 4">DSM 12652</strain>
    </source>
</reference>
<dbReference type="Gene3D" id="2.120.10.30">
    <property type="entry name" value="TolB, C-terminal domain"/>
    <property type="match status" value="1"/>
</dbReference>
<evidence type="ECO:0000259" key="2">
    <source>
        <dbReference type="Pfam" id="PF07995"/>
    </source>
</evidence>
<protein>
    <submittedName>
        <fullName evidence="3">Glucose/arabinose dehydrogenase</fullName>
    </submittedName>
</protein>
<gene>
    <name evidence="3" type="ORF">EDD33_1214</name>
</gene>